<comment type="caution">
    <text evidence="1">The sequence shown here is derived from an EMBL/GenBank/DDBJ whole genome shotgun (WGS) entry which is preliminary data.</text>
</comment>
<name>A0AAV9RPU8_9TELE</name>
<evidence type="ECO:0000313" key="2">
    <source>
        <dbReference type="Proteomes" id="UP001311232"/>
    </source>
</evidence>
<evidence type="ECO:0000313" key="1">
    <source>
        <dbReference type="EMBL" id="KAK5611052.1"/>
    </source>
</evidence>
<gene>
    <name evidence="1" type="ORF">CRENBAI_022626</name>
</gene>
<proteinExistence type="predicted"/>
<sequence>MKHYSSHLVLEAPEQSQVAHFVFNSLELLPQQSIADEATHKRREDDLDHLVAPLEEQPSALTNWGWKGQEGDLCSSWIITLMFFKPYNELRGVHGEYVVSFELAADLPLEERLSCRDWVYCDLVI</sequence>
<accession>A0AAV9RPU8</accession>
<dbReference type="AlphaFoldDB" id="A0AAV9RPU8"/>
<reference evidence="1 2" key="1">
    <citation type="submission" date="2021-06" db="EMBL/GenBank/DDBJ databases">
        <authorList>
            <person name="Palmer J.M."/>
        </authorList>
    </citation>
    <scope>NUCLEOTIDE SEQUENCE [LARGE SCALE GENOMIC DNA]</scope>
    <source>
        <strain evidence="1 2">MEX-2019</strain>
        <tissue evidence="1">Muscle</tissue>
    </source>
</reference>
<keyword evidence="2" id="KW-1185">Reference proteome</keyword>
<dbReference type="Proteomes" id="UP001311232">
    <property type="component" value="Unassembled WGS sequence"/>
</dbReference>
<protein>
    <submittedName>
        <fullName evidence="1">Uncharacterized protein</fullName>
    </submittedName>
</protein>
<organism evidence="1 2">
    <name type="scientific">Crenichthys baileyi</name>
    <name type="common">White River springfish</name>
    <dbReference type="NCBI Taxonomy" id="28760"/>
    <lineage>
        <taxon>Eukaryota</taxon>
        <taxon>Metazoa</taxon>
        <taxon>Chordata</taxon>
        <taxon>Craniata</taxon>
        <taxon>Vertebrata</taxon>
        <taxon>Euteleostomi</taxon>
        <taxon>Actinopterygii</taxon>
        <taxon>Neopterygii</taxon>
        <taxon>Teleostei</taxon>
        <taxon>Neoteleostei</taxon>
        <taxon>Acanthomorphata</taxon>
        <taxon>Ovalentaria</taxon>
        <taxon>Atherinomorphae</taxon>
        <taxon>Cyprinodontiformes</taxon>
        <taxon>Goodeidae</taxon>
        <taxon>Crenichthys</taxon>
    </lineage>
</organism>
<dbReference type="EMBL" id="JAHHUM010001506">
    <property type="protein sequence ID" value="KAK5611052.1"/>
    <property type="molecule type" value="Genomic_DNA"/>
</dbReference>